<gene>
    <name evidence="1" type="ORF">UFOPK3662_02582</name>
</gene>
<dbReference type="AlphaFoldDB" id="A0A6J7K6H1"/>
<dbReference type="EMBL" id="CAFBMW010000023">
    <property type="protein sequence ID" value="CAB4951538.1"/>
    <property type="molecule type" value="Genomic_DNA"/>
</dbReference>
<name>A0A6J7K6H1_9ZZZZ</name>
<accession>A0A6J7K6H1</accession>
<reference evidence="1" key="1">
    <citation type="submission" date="2020-05" db="EMBL/GenBank/DDBJ databases">
        <authorList>
            <person name="Chiriac C."/>
            <person name="Salcher M."/>
            <person name="Ghai R."/>
            <person name="Kavagutti S V."/>
        </authorList>
    </citation>
    <scope>NUCLEOTIDE SEQUENCE</scope>
</reference>
<proteinExistence type="predicted"/>
<protein>
    <submittedName>
        <fullName evidence="1">Unannotated protein</fullName>
    </submittedName>
</protein>
<evidence type="ECO:0000313" key="1">
    <source>
        <dbReference type="EMBL" id="CAB4951538.1"/>
    </source>
</evidence>
<organism evidence="1">
    <name type="scientific">freshwater metagenome</name>
    <dbReference type="NCBI Taxonomy" id="449393"/>
    <lineage>
        <taxon>unclassified sequences</taxon>
        <taxon>metagenomes</taxon>
        <taxon>ecological metagenomes</taxon>
    </lineage>
</organism>
<sequence>MRRARVAQAAGTAIGVAVGTAVLWFAIDGAGAEPEAPDTGPLPVITPDADWESVPAAGISGTVTLRDGCLLLDSEIVFWQHGTRWDQDAEAVVLEDGAAVELGEEFTGGGGTYDLRGDDSGALDVRSLLGNEAGRAIESCSATTGITALVFAY</sequence>